<dbReference type="OrthoDB" id="9809646at2"/>
<evidence type="ECO:0000256" key="3">
    <source>
        <dbReference type="ARBA" id="ARBA00022448"/>
    </source>
</evidence>
<comment type="subcellular location">
    <subcellularLocation>
        <location evidence="1">Membrane</location>
        <topology evidence="1">Multi-pass membrane protein</topology>
    </subcellularLocation>
</comment>
<evidence type="ECO:0000256" key="5">
    <source>
        <dbReference type="ARBA" id="ARBA00022906"/>
    </source>
</evidence>
<keyword evidence="6 9" id="KW-1133">Transmembrane helix</keyword>
<keyword evidence="12" id="KW-0614">Plasmid</keyword>
<dbReference type="InterPro" id="IPR002524">
    <property type="entry name" value="Cation_efflux"/>
</dbReference>
<keyword evidence="7" id="KW-0406">Ion transport</keyword>
<dbReference type="InterPro" id="IPR036837">
    <property type="entry name" value="Cation_efflux_CTD_sf"/>
</dbReference>
<dbReference type="Pfam" id="PF01545">
    <property type="entry name" value="Cation_efflux"/>
    <property type="match status" value="1"/>
</dbReference>
<feature type="transmembrane region" description="Helical" evidence="9">
    <location>
        <begin position="182"/>
        <end position="200"/>
    </location>
</feature>
<feature type="transmembrane region" description="Helical" evidence="9">
    <location>
        <begin position="79"/>
        <end position="103"/>
    </location>
</feature>
<evidence type="ECO:0000256" key="8">
    <source>
        <dbReference type="ARBA" id="ARBA00023136"/>
    </source>
</evidence>
<dbReference type="Gene3D" id="1.20.1510.10">
    <property type="entry name" value="Cation efflux protein transmembrane domain"/>
    <property type="match status" value="1"/>
</dbReference>
<feature type="domain" description="Cation efflux protein transmembrane" evidence="10">
    <location>
        <begin position="17"/>
        <end position="208"/>
    </location>
</feature>
<dbReference type="InterPro" id="IPR027470">
    <property type="entry name" value="Cation_efflux_CTD"/>
</dbReference>
<dbReference type="NCBIfam" id="TIGR01297">
    <property type="entry name" value="CDF"/>
    <property type="match status" value="1"/>
</dbReference>
<evidence type="ECO:0000256" key="1">
    <source>
        <dbReference type="ARBA" id="ARBA00004141"/>
    </source>
</evidence>
<dbReference type="PANTHER" id="PTHR11562">
    <property type="entry name" value="CATION EFFLUX PROTEIN/ ZINC TRANSPORTER"/>
    <property type="match status" value="1"/>
</dbReference>
<keyword evidence="5" id="KW-0864">Zinc transport</keyword>
<name>A0A482J285_9BURK</name>
<dbReference type="EMBL" id="CP037902">
    <property type="protein sequence ID" value="QBP14276.1"/>
    <property type="molecule type" value="Genomic_DNA"/>
</dbReference>
<feature type="transmembrane region" description="Helical" evidence="9">
    <location>
        <begin position="47"/>
        <end position="67"/>
    </location>
</feature>
<evidence type="ECO:0000256" key="7">
    <source>
        <dbReference type="ARBA" id="ARBA00023065"/>
    </source>
</evidence>
<sequence>MGAGHSHDHSSGNERSLKIALALTGTFLIAEVVGGVMTKSLALISDAAHMLTDTVALAIAIAAISIGKRPVDKKRTFGYYRFEILAAAFNAMLLFGVAIYILYEAYVRLKSPPQIESTGMLVVAALGLIINIISMRMLSGGKSTSLNVKGAYLEVWSDLLGSVGVIAGAIIIRFTGWAWVDSAIAVLIGLWVLPRTWILLKSSLNVLLEGVPEDVDLEQVEAKILATRGVKSFHDLHIWALTSGKASLTVHVVNDTAVNPEMEVLPELKQMLAEEFDITHVTIQFELSPCEQADATQHFNATPALIGSKSHAAGGN</sequence>
<evidence type="ECO:0000313" key="13">
    <source>
        <dbReference type="Proteomes" id="UP000253772"/>
    </source>
</evidence>
<accession>A0A482J285</accession>
<dbReference type="InterPro" id="IPR050681">
    <property type="entry name" value="CDF/SLC30A"/>
</dbReference>
<dbReference type="Proteomes" id="UP000253772">
    <property type="component" value="Plasmid p1"/>
</dbReference>
<evidence type="ECO:0000313" key="12">
    <source>
        <dbReference type="EMBL" id="QBP14276.1"/>
    </source>
</evidence>
<dbReference type="Pfam" id="PF16916">
    <property type="entry name" value="ZT_dimer"/>
    <property type="match status" value="1"/>
</dbReference>
<organism evidence="12 13">
    <name type="scientific">Cupriavidus metallidurans</name>
    <dbReference type="NCBI Taxonomy" id="119219"/>
    <lineage>
        <taxon>Bacteria</taxon>
        <taxon>Pseudomonadati</taxon>
        <taxon>Pseudomonadota</taxon>
        <taxon>Betaproteobacteria</taxon>
        <taxon>Burkholderiales</taxon>
        <taxon>Burkholderiaceae</taxon>
        <taxon>Cupriavidus</taxon>
    </lineage>
</organism>
<keyword evidence="3" id="KW-0813">Transport</keyword>
<comment type="similarity">
    <text evidence="2">Belongs to the cation diffusion facilitator (CDF) transporter (TC 2.A.4) family. SLC30A subfamily.</text>
</comment>
<feature type="transmembrane region" description="Helical" evidence="9">
    <location>
        <begin position="115"/>
        <end position="134"/>
    </location>
</feature>
<evidence type="ECO:0000259" key="11">
    <source>
        <dbReference type="Pfam" id="PF16916"/>
    </source>
</evidence>
<dbReference type="SUPFAM" id="SSF160240">
    <property type="entry name" value="Cation efflux protein cytoplasmic domain-like"/>
    <property type="match status" value="1"/>
</dbReference>
<dbReference type="InterPro" id="IPR058533">
    <property type="entry name" value="Cation_efflux_TM"/>
</dbReference>
<evidence type="ECO:0000256" key="9">
    <source>
        <dbReference type="SAM" id="Phobius"/>
    </source>
</evidence>
<dbReference type="SUPFAM" id="SSF161111">
    <property type="entry name" value="Cation efflux protein transmembrane domain-like"/>
    <property type="match status" value="1"/>
</dbReference>
<dbReference type="PANTHER" id="PTHR11562:SF17">
    <property type="entry name" value="RE54080P-RELATED"/>
    <property type="match status" value="1"/>
</dbReference>
<dbReference type="GO" id="GO:0005886">
    <property type="term" value="C:plasma membrane"/>
    <property type="evidence" value="ECO:0007669"/>
    <property type="project" value="TreeGrafter"/>
</dbReference>
<proteinExistence type="inferred from homology"/>
<dbReference type="GO" id="GO:0005385">
    <property type="term" value="F:zinc ion transmembrane transporter activity"/>
    <property type="evidence" value="ECO:0007669"/>
    <property type="project" value="TreeGrafter"/>
</dbReference>
<evidence type="ECO:0000256" key="6">
    <source>
        <dbReference type="ARBA" id="ARBA00022989"/>
    </source>
</evidence>
<evidence type="ECO:0000256" key="2">
    <source>
        <dbReference type="ARBA" id="ARBA00008873"/>
    </source>
</evidence>
<evidence type="ECO:0000256" key="4">
    <source>
        <dbReference type="ARBA" id="ARBA00022692"/>
    </source>
</evidence>
<feature type="domain" description="Cation efflux protein cytoplasmic" evidence="11">
    <location>
        <begin position="212"/>
        <end position="286"/>
    </location>
</feature>
<dbReference type="AlphaFoldDB" id="A0A482J285"/>
<gene>
    <name evidence="12" type="ORF">DDF84_031515</name>
</gene>
<keyword evidence="8 9" id="KW-0472">Membrane</keyword>
<dbReference type="RefSeq" id="WP_017510531.1">
    <property type="nucleotide sequence ID" value="NZ_CP037902.1"/>
</dbReference>
<feature type="transmembrane region" description="Helical" evidence="9">
    <location>
        <begin position="155"/>
        <end position="176"/>
    </location>
</feature>
<keyword evidence="5" id="KW-0862">Zinc</keyword>
<geneLocation type="plasmid" evidence="12">
    <name>p1</name>
</geneLocation>
<evidence type="ECO:0000259" key="10">
    <source>
        <dbReference type="Pfam" id="PF01545"/>
    </source>
</evidence>
<dbReference type="InterPro" id="IPR027469">
    <property type="entry name" value="Cation_efflux_TMD_sf"/>
</dbReference>
<keyword evidence="4 9" id="KW-0812">Transmembrane</keyword>
<reference evidence="12 13" key="1">
    <citation type="submission" date="2019-03" db="EMBL/GenBank/DDBJ databases">
        <title>Comparative insights into the high quality Complete genome sequence of highly metal resistant Cupriavidus metallidurans strain BS1 isolated from a gold-copper mine.</title>
        <authorList>
            <person name="Mazhar H.S."/>
            <person name="Rensing C."/>
        </authorList>
    </citation>
    <scope>NUCLEOTIDE SEQUENCE [LARGE SCALE GENOMIC DNA]</scope>
    <source>
        <strain evidence="12 13">BS1</strain>
        <plasmid evidence="12 13">p1</plasmid>
    </source>
</reference>
<feature type="transmembrane region" description="Helical" evidence="9">
    <location>
        <begin position="20"/>
        <end position="41"/>
    </location>
</feature>
<protein>
    <submittedName>
        <fullName evidence="12">Cation transporter</fullName>
    </submittedName>
</protein>